<accession>A0AAE0Q672</accession>
<evidence type="ECO:0000256" key="9">
    <source>
        <dbReference type="ARBA" id="ARBA00023008"/>
    </source>
</evidence>
<organism evidence="14 15">
    <name type="scientific">Hemibagrus guttatus</name>
    <dbReference type="NCBI Taxonomy" id="175788"/>
    <lineage>
        <taxon>Eukaryota</taxon>
        <taxon>Metazoa</taxon>
        <taxon>Chordata</taxon>
        <taxon>Craniata</taxon>
        <taxon>Vertebrata</taxon>
        <taxon>Euteleostomi</taxon>
        <taxon>Actinopterygii</taxon>
        <taxon>Neopterygii</taxon>
        <taxon>Teleostei</taxon>
        <taxon>Ostariophysi</taxon>
        <taxon>Siluriformes</taxon>
        <taxon>Bagridae</taxon>
        <taxon>Hemibagrus</taxon>
    </lineage>
</organism>
<reference evidence="14" key="1">
    <citation type="submission" date="2023-06" db="EMBL/GenBank/DDBJ databases">
        <title>Male Hemibagrus guttatus genome.</title>
        <authorList>
            <person name="Bian C."/>
        </authorList>
    </citation>
    <scope>NUCLEOTIDE SEQUENCE</scope>
    <source>
        <strain evidence="14">Male_cb2023</strain>
        <tissue evidence="14">Muscle</tissue>
    </source>
</reference>
<dbReference type="PRINTS" id="PR00074">
    <property type="entry name" value="LYSYLOXIDASE"/>
</dbReference>
<proteinExistence type="inferred from homology"/>
<dbReference type="GO" id="GO:0005507">
    <property type="term" value="F:copper ion binding"/>
    <property type="evidence" value="ECO:0007669"/>
    <property type="project" value="UniProtKB-UniRule"/>
</dbReference>
<dbReference type="PANTHER" id="PTHR45817">
    <property type="entry name" value="LYSYL OXIDASE-LIKE-RELATED"/>
    <property type="match status" value="1"/>
</dbReference>
<keyword evidence="5 12" id="KW-0964">Secreted</keyword>
<evidence type="ECO:0000256" key="8">
    <source>
        <dbReference type="ARBA" id="ARBA00023002"/>
    </source>
</evidence>
<evidence type="ECO:0000256" key="11">
    <source>
        <dbReference type="ARBA" id="ARBA00047861"/>
    </source>
</evidence>
<comment type="caution">
    <text evidence="14">The sequence shown here is derived from an EMBL/GenBank/DDBJ whole genome shotgun (WGS) entry which is preliminary data.</text>
</comment>
<evidence type="ECO:0000256" key="3">
    <source>
        <dbReference type="ARBA" id="ARBA00007492"/>
    </source>
</evidence>
<comment type="cofactor">
    <cofactor evidence="1 12">
        <name>Cu cation</name>
        <dbReference type="ChEBI" id="CHEBI:23378"/>
    </cofactor>
</comment>
<feature type="region of interest" description="Disordered" evidence="13">
    <location>
        <begin position="244"/>
        <end position="298"/>
    </location>
</feature>
<dbReference type="GO" id="GO:0030199">
    <property type="term" value="P:collagen fibril organization"/>
    <property type="evidence" value="ECO:0007669"/>
    <property type="project" value="TreeGrafter"/>
</dbReference>
<comment type="PTM">
    <text evidence="12">The lysine tyrosylquinone cross-link (LTQ) is generated by condensation of the epsilon-amino group of a lysine with a topaquinone produced by oxidation of tyrosine.</text>
</comment>
<keyword evidence="6 12" id="KW-0479">Metal-binding</keyword>
<evidence type="ECO:0000256" key="1">
    <source>
        <dbReference type="ARBA" id="ARBA00001935"/>
    </source>
</evidence>
<keyword evidence="4 12" id="KW-0886">LTQ</keyword>
<dbReference type="GO" id="GO:0005615">
    <property type="term" value="C:extracellular space"/>
    <property type="evidence" value="ECO:0007669"/>
    <property type="project" value="UniProtKB-UniRule"/>
</dbReference>
<comment type="function">
    <text evidence="12">Mediates the post-translational oxidative deamination of lysine residues on target proteins leading to the formation of deaminated lysine (allysine).</text>
</comment>
<dbReference type="InterPro" id="IPR001695">
    <property type="entry name" value="Lysyl_oxidase"/>
</dbReference>
<dbReference type="EMBL" id="JAUCMX010000022">
    <property type="protein sequence ID" value="KAK3513773.1"/>
    <property type="molecule type" value="Genomic_DNA"/>
</dbReference>
<protein>
    <recommendedName>
        <fullName evidence="12">Lysyl oxidase homolog</fullName>
        <ecNumber evidence="12">1.4.3.13</ecNumber>
    </recommendedName>
</protein>
<dbReference type="Pfam" id="PF01186">
    <property type="entry name" value="Lysyl_oxidase"/>
    <property type="match status" value="1"/>
</dbReference>
<evidence type="ECO:0000256" key="2">
    <source>
        <dbReference type="ARBA" id="ARBA00004239"/>
    </source>
</evidence>
<comment type="similarity">
    <text evidence="3 12">Belongs to the lysyl oxidase family.</text>
</comment>
<keyword evidence="8 12" id="KW-0560">Oxidoreductase</keyword>
<evidence type="ECO:0000256" key="13">
    <source>
        <dbReference type="SAM" id="MobiDB-lite"/>
    </source>
</evidence>
<sequence length="539" mass="59200">MGRNDSTRYRPALPLLVSSRSFVCSIGEISSGGGVVLRFVVKMAKLVVLLSCCTLVSLVAGQNARDRAGPWTQRIQWENNGHVYSLLSTGTEYHSPIHSRRESRVYLSSRSQAASPQSPGEVRDAFTHYRVTTANSGSGGTASTIMGPDGRHYNLASGRATGARHANLVAPPRQGLAGAPGARRYATASNNTNLALLSEFSGSGVPRRSALTPEVDNSANRVVGSPGTDIQELHPESAVRANLESVSTHQSYPDPTITGEESVGQVTATAPGPLGTSEEEATPDNMVGDDPRNPLKNHRNTVFYNVYPSGRRAGTARTRRPPPGTGYGTRYFHNGLPDLVPDPYSIQAGSYIQRMQMYALRCAAEENCLARSAYRPTVRDLDYRVLLRFPQRVQNLGTADFLPLKPRHQWEWHSCHQHYHSMDAFSLYDLLDINTGRKVAEGHKASFCLEDTGCNPGFRRRYACTAHTQGLSPGCHDTYAANIDCQWIDITDVPPGNYILKITVNPNYLVQESDFSNNVVRCEVFYSGHHVQTRHCRIT</sequence>
<dbReference type="Proteomes" id="UP001274896">
    <property type="component" value="Unassembled WGS sequence"/>
</dbReference>
<evidence type="ECO:0000256" key="12">
    <source>
        <dbReference type="RuleBase" id="RU367046"/>
    </source>
</evidence>
<feature type="non-terminal residue" evidence="14">
    <location>
        <position position="539"/>
    </location>
</feature>
<dbReference type="PANTHER" id="PTHR45817:SF10">
    <property type="entry name" value="LYSYL OXIDASE HOMOLOG"/>
    <property type="match status" value="1"/>
</dbReference>
<dbReference type="PROSITE" id="PS00926">
    <property type="entry name" value="LYSYL_OXIDASE"/>
    <property type="match status" value="1"/>
</dbReference>
<evidence type="ECO:0000256" key="6">
    <source>
        <dbReference type="ARBA" id="ARBA00022723"/>
    </source>
</evidence>
<dbReference type="InterPro" id="IPR050912">
    <property type="entry name" value="LOX-like_protein"/>
</dbReference>
<keyword evidence="10" id="KW-1015">Disulfide bond</keyword>
<keyword evidence="9 12" id="KW-0186">Copper</keyword>
<comment type="subcellular location">
    <subcellularLocation>
        <location evidence="2 12">Secreted</location>
        <location evidence="2 12">Extracellular space</location>
    </subcellularLocation>
</comment>
<dbReference type="GO" id="GO:0004720">
    <property type="term" value="F:protein-lysine 6-oxidase activity"/>
    <property type="evidence" value="ECO:0007669"/>
    <property type="project" value="UniProtKB-UniRule"/>
</dbReference>
<feature type="compositionally biased region" description="Polar residues" evidence="13">
    <location>
        <begin position="244"/>
        <end position="253"/>
    </location>
</feature>
<dbReference type="EC" id="1.4.3.13" evidence="12"/>
<dbReference type="AlphaFoldDB" id="A0AAE0Q672"/>
<comment type="catalytic activity">
    <reaction evidence="11 12">
        <text>L-lysyl-[protein] + O2 + H2O = (S)-2-amino-6-oxohexanoyl-[protein] + H2O2 + NH4(+)</text>
        <dbReference type="Rhea" id="RHEA:24544"/>
        <dbReference type="Rhea" id="RHEA-COMP:9752"/>
        <dbReference type="Rhea" id="RHEA-COMP:12448"/>
        <dbReference type="ChEBI" id="CHEBI:15377"/>
        <dbReference type="ChEBI" id="CHEBI:15379"/>
        <dbReference type="ChEBI" id="CHEBI:16240"/>
        <dbReference type="ChEBI" id="CHEBI:28938"/>
        <dbReference type="ChEBI" id="CHEBI:29969"/>
        <dbReference type="ChEBI" id="CHEBI:131803"/>
        <dbReference type="EC" id="1.4.3.13"/>
    </reaction>
</comment>
<dbReference type="InterPro" id="IPR019828">
    <property type="entry name" value="Lysyl_oxidase_CS"/>
</dbReference>
<name>A0AAE0Q672_9TELE</name>
<evidence type="ECO:0000256" key="5">
    <source>
        <dbReference type="ARBA" id="ARBA00022525"/>
    </source>
</evidence>
<gene>
    <name evidence="14" type="ORF">QTP70_028713</name>
</gene>
<evidence type="ECO:0000256" key="4">
    <source>
        <dbReference type="ARBA" id="ARBA00022477"/>
    </source>
</evidence>
<evidence type="ECO:0000313" key="15">
    <source>
        <dbReference type="Proteomes" id="UP001274896"/>
    </source>
</evidence>
<evidence type="ECO:0000256" key="10">
    <source>
        <dbReference type="ARBA" id="ARBA00023157"/>
    </source>
</evidence>
<keyword evidence="15" id="KW-1185">Reference proteome</keyword>
<evidence type="ECO:0000256" key="7">
    <source>
        <dbReference type="ARBA" id="ARBA00022772"/>
    </source>
</evidence>
<keyword evidence="7 12" id="KW-0801">TPQ</keyword>
<evidence type="ECO:0000313" key="14">
    <source>
        <dbReference type="EMBL" id="KAK3513773.1"/>
    </source>
</evidence>